<protein>
    <submittedName>
        <fullName evidence="2">Uncharacterized protein</fullName>
    </submittedName>
</protein>
<organism evidence="2 3">
    <name type="scientific">Saccharopolyspora halophila</name>
    <dbReference type="NCBI Taxonomy" id="405551"/>
    <lineage>
        <taxon>Bacteria</taxon>
        <taxon>Bacillati</taxon>
        <taxon>Actinomycetota</taxon>
        <taxon>Actinomycetes</taxon>
        <taxon>Pseudonocardiales</taxon>
        <taxon>Pseudonocardiaceae</taxon>
        <taxon>Saccharopolyspora</taxon>
    </lineage>
</organism>
<dbReference type="EMBL" id="BAAARA010000001">
    <property type="protein sequence ID" value="GAA2332199.1"/>
    <property type="molecule type" value="Genomic_DNA"/>
</dbReference>
<sequence>MVRIRTRFPASASTTPQVKPCTPAPITSTGGSVIFPTLDHLTTCEDPPMRAYPALDFVN</sequence>
<evidence type="ECO:0000256" key="1">
    <source>
        <dbReference type="SAM" id="MobiDB-lite"/>
    </source>
</evidence>
<gene>
    <name evidence="2" type="ORF">GCM10009854_04260</name>
</gene>
<comment type="caution">
    <text evidence="2">The sequence shown here is derived from an EMBL/GenBank/DDBJ whole genome shotgun (WGS) entry which is preliminary data.</text>
</comment>
<accession>A0ABP5SIV8</accession>
<reference evidence="3" key="1">
    <citation type="journal article" date="2019" name="Int. J. Syst. Evol. Microbiol.">
        <title>The Global Catalogue of Microorganisms (GCM) 10K type strain sequencing project: providing services to taxonomists for standard genome sequencing and annotation.</title>
        <authorList>
            <consortium name="The Broad Institute Genomics Platform"/>
            <consortium name="The Broad Institute Genome Sequencing Center for Infectious Disease"/>
            <person name="Wu L."/>
            <person name="Ma J."/>
        </authorList>
    </citation>
    <scope>NUCLEOTIDE SEQUENCE [LARGE SCALE GENOMIC DNA]</scope>
    <source>
        <strain evidence="3">JCM 16221</strain>
    </source>
</reference>
<feature type="region of interest" description="Disordered" evidence="1">
    <location>
        <begin position="1"/>
        <end position="25"/>
    </location>
</feature>
<proteinExistence type="predicted"/>
<dbReference type="Proteomes" id="UP001501218">
    <property type="component" value="Unassembled WGS sequence"/>
</dbReference>
<evidence type="ECO:0000313" key="2">
    <source>
        <dbReference type="EMBL" id="GAA2332199.1"/>
    </source>
</evidence>
<name>A0ABP5SIV8_9PSEU</name>
<keyword evidence="3" id="KW-1185">Reference proteome</keyword>
<evidence type="ECO:0000313" key="3">
    <source>
        <dbReference type="Proteomes" id="UP001501218"/>
    </source>
</evidence>